<evidence type="ECO:0000313" key="1">
    <source>
        <dbReference type="EMBL" id="ARS64580.1"/>
    </source>
</evidence>
<dbReference type="EMBL" id="CP021324">
    <property type="protein sequence ID" value="ARS64580.1"/>
    <property type="molecule type" value="Genomic_DNA"/>
</dbReference>
<reference evidence="1 2" key="1">
    <citation type="journal article" date="2017" name="Environ. Microbiol.">
        <title>Genome and epigenome of a novel marine Thaumarchaeota strain suggest viral infection, phosphorothioation DNA modification and multiple restriction systems.</title>
        <authorList>
            <person name="Ahlgren N.A."/>
            <person name="Chen Y."/>
            <person name="Needham D.M."/>
            <person name="Parada A.E."/>
            <person name="Sachdeva R."/>
            <person name="Trinh V."/>
            <person name="Chen T."/>
            <person name="Fuhrman J.A."/>
        </authorList>
    </citation>
    <scope>NUCLEOTIDE SEQUENCE [LARGE SCALE GENOMIC DNA]</scope>
    <source>
        <strain evidence="1 2">SPOT01</strain>
    </source>
</reference>
<keyword evidence="2" id="KW-1185">Reference proteome</keyword>
<accession>A0A2Z2HU62</accession>
<dbReference type="KEGG" id="nct:NMSP_0961"/>
<organism evidence="1 2">
    <name type="scientific">Candidatus Nitrosomarinus catalinensis</name>
    <dbReference type="NCBI Taxonomy" id="1898749"/>
    <lineage>
        <taxon>Archaea</taxon>
        <taxon>Nitrososphaerota</taxon>
        <taxon>Nitrososphaeria</taxon>
        <taxon>Nitrosopumilales</taxon>
        <taxon>Nitrosopumilaceae</taxon>
        <taxon>Candidatus Nitrosomarinus</taxon>
    </lineage>
</organism>
<dbReference type="AlphaFoldDB" id="A0A2Z2HU62"/>
<evidence type="ECO:0000313" key="2">
    <source>
        <dbReference type="Proteomes" id="UP000249949"/>
    </source>
</evidence>
<gene>
    <name evidence="1" type="ORF">NMSP_0961</name>
</gene>
<dbReference type="Proteomes" id="UP000249949">
    <property type="component" value="Chromosome"/>
</dbReference>
<name>A0A2Z2HU62_9ARCH</name>
<protein>
    <submittedName>
        <fullName evidence="1">Uncharacterized protein</fullName>
    </submittedName>
</protein>
<proteinExistence type="predicted"/>
<sequence>MPPAIVPHITMIIMLFPEKTEPECLDHDMLIYSKSVTICRISLLRKY</sequence>